<dbReference type="PANTHER" id="PTHR38421:SF1">
    <property type="entry name" value="TRANSMEMBRANE PROTEIN"/>
    <property type="match status" value="1"/>
</dbReference>
<organism evidence="2 3">
    <name type="scientific">Polysphondylium violaceum</name>
    <dbReference type="NCBI Taxonomy" id="133409"/>
    <lineage>
        <taxon>Eukaryota</taxon>
        <taxon>Amoebozoa</taxon>
        <taxon>Evosea</taxon>
        <taxon>Eumycetozoa</taxon>
        <taxon>Dictyostelia</taxon>
        <taxon>Dictyosteliales</taxon>
        <taxon>Dictyosteliaceae</taxon>
        <taxon>Polysphondylium</taxon>
    </lineage>
</organism>
<feature type="transmembrane region" description="Helical" evidence="1">
    <location>
        <begin position="226"/>
        <end position="251"/>
    </location>
</feature>
<keyword evidence="1" id="KW-0472">Membrane</keyword>
<accession>A0A8J4PJW8</accession>
<proteinExistence type="predicted"/>
<dbReference type="EMBL" id="AJWJ01001076">
    <property type="protein sequence ID" value="KAF2068288.1"/>
    <property type="molecule type" value="Genomic_DNA"/>
</dbReference>
<dbReference type="AlphaFoldDB" id="A0A8J4PJW8"/>
<evidence type="ECO:0000256" key="1">
    <source>
        <dbReference type="SAM" id="Phobius"/>
    </source>
</evidence>
<feature type="transmembrane region" description="Helical" evidence="1">
    <location>
        <begin position="85"/>
        <end position="104"/>
    </location>
</feature>
<evidence type="ECO:0000313" key="3">
    <source>
        <dbReference type="Proteomes" id="UP000695562"/>
    </source>
</evidence>
<feature type="transmembrane region" description="Helical" evidence="1">
    <location>
        <begin position="163"/>
        <end position="184"/>
    </location>
</feature>
<protein>
    <recommendedName>
        <fullName evidence="4">Transmembrane protein</fullName>
    </recommendedName>
</protein>
<evidence type="ECO:0000313" key="2">
    <source>
        <dbReference type="EMBL" id="KAF2068288.1"/>
    </source>
</evidence>
<keyword evidence="3" id="KW-1185">Reference proteome</keyword>
<feature type="transmembrane region" description="Helical" evidence="1">
    <location>
        <begin position="320"/>
        <end position="338"/>
    </location>
</feature>
<reference evidence="2" key="1">
    <citation type="submission" date="2020-01" db="EMBL/GenBank/DDBJ databases">
        <title>Development of genomics and gene disruption for Polysphondylium violaceum indicates a role for the polyketide synthase stlB in stalk morphogenesis.</title>
        <authorList>
            <person name="Narita B."/>
            <person name="Kawabe Y."/>
            <person name="Kin K."/>
            <person name="Saito T."/>
            <person name="Gibbs R."/>
            <person name="Kuspa A."/>
            <person name="Muzny D."/>
            <person name="Queller D."/>
            <person name="Richards S."/>
            <person name="Strassman J."/>
            <person name="Sucgang R."/>
            <person name="Worley K."/>
            <person name="Schaap P."/>
        </authorList>
    </citation>
    <scope>NUCLEOTIDE SEQUENCE</scope>
    <source>
        <strain evidence="2">QSvi11</strain>
    </source>
</reference>
<comment type="caution">
    <text evidence="2">The sequence shown here is derived from an EMBL/GenBank/DDBJ whole genome shotgun (WGS) entry which is preliminary data.</text>
</comment>
<sequence length="405" mass="47131">MDKYINEAKGLIKSNKSEQEKQDDARVVKVETGQEKTSIKGIIRYIFEYFDSDKKKNASKRLNEKEPRKKLKYVSDRKTPFEPGFYVKLAKGIGCFFSGTYYTFSEPTVRNTYFSAMQYILLGILGTYITFFLLTFPIKVVLYLLSFIHIQHDGIDKMLEPAYLFNYIVYFIPLVLVGILRYVIPSFNEDMFFYVLKSQDKKLGDFLQGSKILKGYPMWGYVKRNLMFIGFGIVIYILSLIPYIGVLVLAVSQFMYSYRPLGQGTALILSCLSLIPQTKDYAAIVLKLSMSANSLGKELMEVYFARLPDVKQESYVYRRFYGWLFGFSFCWMLVITKIPYVGSSLWPVAQGSTAILLYRILQRNQYKFNLEQEHKQNQQKSKEKKEYSILNLFGQDHLSVKNKTD</sequence>
<keyword evidence="1" id="KW-1133">Transmembrane helix</keyword>
<gene>
    <name evidence="2" type="ORF">CYY_010385</name>
</gene>
<evidence type="ECO:0008006" key="4">
    <source>
        <dbReference type="Google" id="ProtNLM"/>
    </source>
</evidence>
<dbReference type="PANTHER" id="PTHR38421">
    <property type="entry name" value="TRANSMEMBRANE PROTEIN USGS"/>
    <property type="match status" value="1"/>
</dbReference>
<feature type="transmembrane region" description="Helical" evidence="1">
    <location>
        <begin position="116"/>
        <end position="142"/>
    </location>
</feature>
<keyword evidence="1" id="KW-0812">Transmembrane</keyword>
<name>A0A8J4PJW8_9MYCE</name>
<dbReference type="Proteomes" id="UP000695562">
    <property type="component" value="Unassembled WGS sequence"/>
</dbReference>
<dbReference type="OrthoDB" id="10041630at2759"/>